<keyword evidence="4 6" id="KW-0663">Pyridoxal phosphate</keyword>
<dbReference type="SUPFAM" id="SSF53383">
    <property type="entry name" value="PLP-dependent transferases"/>
    <property type="match status" value="1"/>
</dbReference>
<keyword evidence="5 6" id="KW-0456">Lyase</keyword>
<dbReference type="InterPro" id="IPR015422">
    <property type="entry name" value="PyrdxlP-dep_Trfase_small"/>
</dbReference>
<dbReference type="Pfam" id="PF00282">
    <property type="entry name" value="Pyridoxal_deC"/>
    <property type="match status" value="1"/>
</dbReference>
<accession>A0ABR6B8Q2</accession>
<gene>
    <name evidence="7" type="ORF">BC739_000433</name>
</gene>
<keyword evidence="8" id="KW-1185">Reference proteome</keyword>
<dbReference type="Proteomes" id="UP000517916">
    <property type="component" value="Unassembled WGS sequence"/>
</dbReference>
<protein>
    <submittedName>
        <fullName evidence="7">Aromatic-L-amino-acid decarboxylase</fullName>
        <ecNumber evidence="7">4.1.1.28</ecNumber>
    </submittedName>
</protein>
<reference evidence="7 8" key="1">
    <citation type="submission" date="2020-08" db="EMBL/GenBank/DDBJ databases">
        <title>Genomic Encyclopedia of Archaeal and Bacterial Type Strains, Phase II (KMG-II): from individual species to whole genera.</title>
        <authorList>
            <person name="Goeker M."/>
        </authorList>
    </citation>
    <scope>NUCLEOTIDE SEQUENCE [LARGE SCALE GENOMIC DNA]</scope>
    <source>
        <strain evidence="7 8">DSM 43850</strain>
    </source>
</reference>
<dbReference type="PRINTS" id="PR00800">
    <property type="entry name" value="YHDCRBOXLASE"/>
</dbReference>
<dbReference type="InterPro" id="IPR010977">
    <property type="entry name" value="Aromatic_deC"/>
</dbReference>
<dbReference type="EMBL" id="JACJID010000001">
    <property type="protein sequence ID" value="MBA8923236.1"/>
    <property type="molecule type" value="Genomic_DNA"/>
</dbReference>
<dbReference type="InterPro" id="IPR002129">
    <property type="entry name" value="PyrdxlP-dep_de-COase"/>
</dbReference>
<dbReference type="PANTHER" id="PTHR11999:SF70">
    <property type="entry name" value="MIP05841P"/>
    <property type="match status" value="1"/>
</dbReference>
<proteinExistence type="inferred from homology"/>
<evidence type="ECO:0000313" key="7">
    <source>
        <dbReference type="EMBL" id="MBA8923236.1"/>
    </source>
</evidence>
<evidence type="ECO:0000313" key="8">
    <source>
        <dbReference type="Proteomes" id="UP000517916"/>
    </source>
</evidence>
<evidence type="ECO:0000256" key="5">
    <source>
        <dbReference type="ARBA" id="ARBA00023239"/>
    </source>
</evidence>
<dbReference type="Gene3D" id="3.90.1150.10">
    <property type="entry name" value="Aspartate Aminotransferase, domain 1"/>
    <property type="match status" value="1"/>
</dbReference>
<name>A0ABR6B8Q2_9PSEU</name>
<comment type="caution">
    <text evidence="7">The sequence shown here is derived from an EMBL/GenBank/DDBJ whole genome shotgun (WGS) entry which is preliminary data.</text>
</comment>
<dbReference type="PANTHER" id="PTHR11999">
    <property type="entry name" value="GROUP II PYRIDOXAL-5-PHOSPHATE DECARBOXYLASE"/>
    <property type="match status" value="1"/>
</dbReference>
<dbReference type="Gene3D" id="1.20.1340.10">
    <property type="entry name" value="dopa decarboxylase, N-terminal domain"/>
    <property type="match status" value="1"/>
</dbReference>
<dbReference type="EC" id="4.1.1.28" evidence="7"/>
<sequence length="495" mass="54637">MSERDRGDWTPQELVSGGQALLRRLAEHFGSLDAQAVRPSDVDVDRISEPFLGALPERGLAFEELLTRTWEHVVPGLTQWNHPRHHAYFSNSSSAPAMLAELFTAAFNVNVMVWESAPSAAAVERQTLAWLAELCGLDWPEGDAVLVDGASLATFYALCAAREHAGQHAWREHGASGGPRARIYCSDQTHSSIGKAAIALGVGLDNVVQIPAPEGVLPPTELREAIRRDRDRGLFPLAVVANLGTTNVAAIDPVEQIAEVCRAEAVWLHVDAAFGGFWRIVPELDEVLPAINGADSVVANPHKVLYCPMEVSALFCRHPRGLMDTFSLVPEYLRTPTEDDRLDHMNYSLQLGRQFRALKVWWVLQSFGRRGLRQRLDHTVSLAGQLVANIERSEHWRLAHRSPLPLVVITYHDPSRTPEQCDRIAEAVHRHVNDTGACAISHTRYQGRYALRMSIGNIHTDSRHIAALWDAVVRAEELVVEGVGHGARDAVAHSG</sequence>
<evidence type="ECO:0000256" key="6">
    <source>
        <dbReference type="RuleBase" id="RU000382"/>
    </source>
</evidence>
<evidence type="ECO:0000256" key="1">
    <source>
        <dbReference type="ARBA" id="ARBA00001933"/>
    </source>
</evidence>
<dbReference type="InterPro" id="IPR015424">
    <property type="entry name" value="PyrdxlP-dep_Trfase"/>
</dbReference>
<organism evidence="7 8">
    <name type="scientific">Kutzneria viridogrisea</name>
    <dbReference type="NCBI Taxonomy" id="47990"/>
    <lineage>
        <taxon>Bacteria</taxon>
        <taxon>Bacillati</taxon>
        <taxon>Actinomycetota</taxon>
        <taxon>Actinomycetes</taxon>
        <taxon>Pseudonocardiales</taxon>
        <taxon>Pseudonocardiaceae</taxon>
        <taxon>Kutzneria</taxon>
    </lineage>
</organism>
<dbReference type="RefSeq" id="WP_182836098.1">
    <property type="nucleotide sequence ID" value="NZ_BAAABQ010000046.1"/>
</dbReference>
<evidence type="ECO:0000256" key="4">
    <source>
        <dbReference type="ARBA" id="ARBA00022898"/>
    </source>
</evidence>
<dbReference type="InterPro" id="IPR015421">
    <property type="entry name" value="PyrdxlP-dep_Trfase_major"/>
</dbReference>
<dbReference type="GO" id="GO:0004058">
    <property type="term" value="F:aromatic-L-amino-acid decarboxylase activity"/>
    <property type="evidence" value="ECO:0007669"/>
    <property type="project" value="UniProtKB-EC"/>
</dbReference>
<evidence type="ECO:0000256" key="3">
    <source>
        <dbReference type="ARBA" id="ARBA00022793"/>
    </source>
</evidence>
<keyword evidence="3" id="KW-0210">Decarboxylase</keyword>
<comment type="cofactor">
    <cofactor evidence="1 6">
        <name>pyridoxal 5'-phosphate</name>
        <dbReference type="ChEBI" id="CHEBI:597326"/>
    </cofactor>
</comment>
<dbReference type="Gene3D" id="3.40.640.10">
    <property type="entry name" value="Type I PLP-dependent aspartate aminotransferase-like (Major domain)"/>
    <property type="match status" value="1"/>
</dbReference>
<evidence type="ECO:0000256" key="2">
    <source>
        <dbReference type="ARBA" id="ARBA00009533"/>
    </source>
</evidence>
<comment type="similarity">
    <text evidence="2 6">Belongs to the group II decarboxylase family.</text>
</comment>